<dbReference type="SMART" id="SM00863">
    <property type="entry name" value="tRNA_SAD"/>
    <property type="match status" value="1"/>
</dbReference>
<evidence type="ECO:0000313" key="11">
    <source>
        <dbReference type="EMBL" id="KKU03045.1"/>
    </source>
</evidence>
<dbReference type="Gene3D" id="3.30.54.20">
    <property type="match status" value="1"/>
</dbReference>
<evidence type="ECO:0000256" key="5">
    <source>
        <dbReference type="ARBA" id="ARBA00022741"/>
    </source>
</evidence>
<comment type="caution">
    <text evidence="11">The sequence shown here is derived from an EMBL/GenBank/DDBJ whole genome shotgun (WGS) entry which is preliminary data.</text>
</comment>
<evidence type="ECO:0000256" key="9">
    <source>
        <dbReference type="ARBA" id="ARBA00023146"/>
    </source>
</evidence>
<evidence type="ECO:0000256" key="6">
    <source>
        <dbReference type="ARBA" id="ARBA00022840"/>
    </source>
</evidence>
<dbReference type="SUPFAM" id="SSF55681">
    <property type="entry name" value="Class II aaRS and biotin synthetases"/>
    <property type="match status" value="1"/>
</dbReference>
<evidence type="ECO:0000256" key="3">
    <source>
        <dbReference type="ARBA" id="ARBA00022555"/>
    </source>
</evidence>
<dbReference type="GO" id="GO:0006419">
    <property type="term" value="P:alanyl-tRNA aminoacylation"/>
    <property type="evidence" value="ECO:0007669"/>
    <property type="project" value="InterPro"/>
</dbReference>
<evidence type="ECO:0000256" key="8">
    <source>
        <dbReference type="ARBA" id="ARBA00022917"/>
    </source>
</evidence>
<protein>
    <recommendedName>
        <fullName evidence="2">alanine--tRNA ligase</fullName>
        <ecNumber evidence="2">6.1.1.7</ecNumber>
    </recommendedName>
</protein>
<evidence type="ECO:0000256" key="1">
    <source>
        <dbReference type="ARBA" id="ARBA00008226"/>
    </source>
</evidence>
<dbReference type="InterPro" id="IPR018162">
    <property type="entry name" value="Ala-tRNA-ligase_IIc_anticod-bd"/>
</dbReference>
<name>A0A0G1Q2Z5_9BACT</name>
<keyword evidence="6" id="KW-0067">ATP-binding</keyword>
<evidence type="ECO:0000256" key="7">
    <source>
        <dbReference type="ARBA" id="ARBA00022884"/>
    </source>
</evidence>
<dbReference type="GO" id="GO:0005737">
    <property type="term" value="C:cytoplasm"/>
    <property type="evidence" value="ECO:0007669"/>
    <property type="project" value="InterPro"/>
</dbReference>
<accession>A0A0G1Q2Z5</accession>
<dbReference type="EC" id="6.1.1.7" evidence="2"/>
<dbReference type="InterPro" id="IPR002318">
    <property type="entry name" value="Ala-tRNA-lgiase_IIc"/>
</dbReference>
<dbReference type="PATRIC" id="fig|1618366.3.peg.402"/>
<dbReference type="GO" id="GO:0005524">
    <property type="term" value="F:ATP binding"/>
    <property type="evidence" value="ECO:0007669"/>
    <property type="project" value="UniProtKB-KW"/>
</dbReference>
<dbReference type="NCBIfam" id="NF002436">
    <property type="entry name" value="PRK01584.1"/>
    <property type="match status" value="1"/>
</dbReference>
<sequence>MVSANDVRAKYLKFFKDRGHIEIPSAPLVPENDPTTLFTGFGMQPMLPYLLGQPHPLGTRLVDSQKCFRSQDIEEVGDNCHTTFFEMLGNWSLGDYFKAEQQAWIWEFFTKELGLDPKRLYVSVFEGNNQVPRDEEAADNWKKLGVSSEHIFYYGVEKNWWARSSYASMPIGEPGGPDSEVFYDFGTPHDPKFGDSCHPNCDCGRFLEIGNNVFMTYQKTKDGFEPLAKKNIDFGGGLERITAAVNHDPDIFKTDLFSIILKTVEDYTDKKYSDDQNKPAMRTITDHLKAATFLMVDGVTPSNKTQGYFLRRLLRRAAVKMHQLKGGLTPIPGFQAICHSVLETYRDAVYFEESKDRETVRSIIEEEMSKFSDTLDRGLREFNKYQDNQLNALNAFNLYQTYGFPYEVTEELFKQKGKDLDKNEFDHINERHKKLSRTASASMFKGGLQDQSEIVTKYHTATHLLHAALRRVLGIHVSQKGSNITVERLRFDFSHPEKLTDDKIKQVEEIVNKKIGEDIKIERVEMPKAQALAEGALAFFPEKYPEVTSVYSIGDFSQELCGGPHVQSTGEIGRIKITRQEAVSAGVRRIYATAVS</sequence>
<evidence type="ECO:0000256" key="2">
    <source>
        <dbReference type="ARBA" id="ARBA00013168"/>
    </source>
</evidence>
<evidence type="ECO:0000313" key="12">
    <source>
        <dbReference type="Proteomes" id="UP000034264"/>
    </source>
</evidence>
<dbReference type="PANTHER" id="PTHR11777:SF9">
    <property type="entry name" value="ALANINE--TRNA LIGASE, CYTOPLASMIC"/>
    <property type="match status" value="1"/>
</dbReference>
<dbReference type="InterPro" id="IPR012947">
    <property type="entry name" value="tRNA_SAD"/>
</dbReference>
<dbReference type="PROSITE" id="PS50860">
    <property type="entry name" value="AA_TRNA_LIGASE_II_ALA"/>
    <property type="match status" value="1"/>
</dbReference>
<dbReference type="Proteomes" id="UP000034264">
    <property type="component" value="Unassembled WGS sequence"/>
</dbReference>
<dbReference type="CDD" id="cd00673">
    <property type="entry name" value="AlaRS_core"/>
    <property type="match status" value="1"/>
</dbReference>
<dbReference type="InterPro" id="IPR018165">
    <property type="entry name" value="Ala-tRNA-synth_IIc_core"/>
</dbReference>
<feature type="domain" description="Alanyl-transfer RNA synthetases family profile" evidence="10">
    <location>
        <begin position="2"/>
        <end position="596"/>
    </location>
</feature>
<evidence type="ECO:0000259" key="10">
    <source>
        <dbReference type="PROSITE" id="PS50860"/>
    </source>
</evidence>
<gene>
    <name evidence="11" type="ORF">UX05_C0004G0054</name>
</gene>
<dbReference type="SUPFAM" id="SSF55186">
    <property type="entry name" value="ThrRS/AlaRS common domain"/>
    <property type="match status" value="1"/>
</dbReference>
<comment type="similarity">
    <text evidence="1">Belongs to the class-II aminoacyl-tRNA synthetase family.</text>
</comment>
<dbReference type="PANTHER" id="PTHR11777">
    <property type="entry name" value="ALANYL-TRNA SYNTHETASE"/>
    <property type="match status" value="1"/>
</dbReference>
<dbReference type="GO" id="GO:0002161">
    <property type="term" value="F:aminoacyl-tRNA deacylase activity"/>
    <property type="evidence" value="ECO:0007669"/>
    <property type="project" value="TreeGrafter"/>
</dbReference>
<dbReference type="AlphaFoldDB" id="A0A0G1Q2Z5"/>
<dbReference type="Gene3D" id="3.30.980.10">
    <property type="entry name" value="Threonyl-trna Synthetase, Chain A, domain 2"/>
    <property type="match status" value="1"/>
</dbReference>
<keyword evidence="9" id="KW-0030">Aminoacyl-tRNA synthetase</keyword>
<keyword evidence="5" id="KW-0547">Nucleotide-binding</keyword>
<organism evidence="11 12">
    <name type="scientific">Candidatus Amesbacteria bacterium GW2011_GWC2_45_19</name>
    <dbReference type="NCBI Taxonomy" id="1618366"/>
    <lineage>
        <taxon>Bacteria</taxon>
        <taxon>Candidatus Amesiibacteriota</taxon>
    </lineage>
</organism>
<dbReference type="Pfam" id="PF01411">
    <property type="entry name" value="tRNA-synt_2c"/>
    <property type="match status" value="1"/>
</dbReference>
<dbReference type="GO" id="GO:0004813">
    <property type="term" value="F:alanine-tRNA ligase activity"/>
    <property type="evidence" value="ECO:0007669"/>
    <property type="project" value="UniProtKB-EC"/>
</dbReference>
<dbReference type="Pfam" id="PF07973">
    <property type="entry name" value="tRNA_SAD"/>
    <property type="match status" value="1"/>
</dbReference>
<dbReference type="FunFam" id="3.30.980.10:FF:000004">
    <property type="entry name" value="Alanine--tRNA ligase, cytoplasmic"/>
    <property type="match status" value="1"/>
</dbReference>
<reference evidence="11 12" key="1">
    <citation type="journal article" date="2015" name="Nature">
        <title>rRNA introns, odd ribosomes, and small enigmatic genomes across a large radiation of phyla.</title>
        <authorList>
            <person name="Brown C.T."/>
            <person name="Hug L.A."/>
            <person name="Thomas B.C."/>
            <person name="Sharon I."/>
            <person name="Castelle C.J."/>
            <person name="Singh A."/>
            <person name="Wilkins M.J."/>
            <person name="Williams K.H."/>
            <person name="Banfield J.F."/>
        </authorList>
    </citation>
    <scope>NUCLEOTIDE SEQUENCE [LARGE SCALE GENOMIC DNA]</scope>
</reference>
<dbReference type="InterPro" id="IPR018163">
    <property type="entry name" value="Thr/Ala-tRNA-synth_IIc_edit"/>
</dbReference>
<dbReference type="SUPFAM" id="SSF101353">
    <property type="entry name" value="Putative anticodon-binding domain of alanyl-tRNA synthetase (AlaRS)"/>
    <property type="match status" value="1"/>
</dbReference>
<keyword evidence="3" id="KW-0820">tRNA-binding</keyword>
<keyword evidence="4 11" id="KW-0436">Ligase</keyword>
<dbReference type="InterPro" id="IPR045864">
    <property type="entry name" value="aa-tRNA-synth_II/BPL/LPL"/>
</dbReference>
<keyword evidence="7" id="KW-0694">RNA-binding</keyword>
<keyword evidence="8" id="KW-0648">Protein biosynthesis</keyword>
<proteinExistence type="inferred from homology"/>
<dbReference type="PRINTS" id="PR00980">
    <property type="entry name" value="TRNASYNTHALA"/>
</dbReference>
<dbReference type="Gene3D" id="3.30.930.10">
    <property type="entry name" value="Bira Bifunctional Protein, Domain 2"/>
    <property type="match status" value="1"/>
</dbReference>
<dbReference type="EMBL" id="LCKS01000004">
    <property type="protein sequence ID" value="KKU03045.1"/>
    <property type="molecule type" value="Genomic_DNA"/>
</dbReference>
<dbReference type="GO" id="GO:0000049">
    <property type="term" value="F:tRNA binding"/>
    <property type="evidence" value="ECO:0007669"/>
    <property type="project" value="UniProtKB-KW"/>
</dbReference>
<dbReference type="InterPro" id="IPR050058">
    <property type="entry name" value="Ala-tRNA_ligase"/>
</dbReference>
<evidence type="ECO:0000256" key="4">
    <source>
        <dbReference type="ARBA" id="ARBA00022598"/>
    </source>
</evidence>
<dbReference type="InterPro" id="IPR018164">
    <property type="entry name" value="Ala-tRNA-synth_IIc_N"/>
</dbReference>